<evidence type="ECO:0008006" key="4">
    <source>
        <dbReference type="Google" id="ProtNLM"/>
    </source>
</evidence>
<protein>
    <recommendedName>
        <fullName evidence="4">DUF5704 domain-containing protein</fullName>
    </recommendedName>
</protein>
<organism evidence="2 3">
    <name type="scientific">Tepidibacter formicigenes DSM 15518</name>
    <dbReference type="NCBI Taxonomy" id="1123349"/>
    <lineage>
        <taxon>Bacteria</taxon>
        <taxon>Bacillati</taxon>
        <taxon>Bacillota</taxon>
        <taxon>Clostridia</taxon>
        <taxon>Peptostreptococcales</taxon>
        <taxon>Peptostreptococcaceae</taxon>
        <taxon>Tepidibacter</taxon>
    </lineage>
</organism>
<dbReference type="RefSeq" id="WP_072889311.1">
    <property type="nucleotide sequence ID" value="NZ_FRAE01000043.1"/>
</dbReference>
<accession>A0A1M6QIF4</accession>
<proteinExistence type="predicted"/>
<keyword evidence="1" id="KW-0472">Membrane</keyword>
<sequence>MNKLKTKISIYLILVMIFTILMPYLHEIKAEEVRFDLIYQIQQDTVNIDKYGNAWFIAKAKRATTGIRFRTIGFTARFEKKGGTPLGITTRFKMEEVPPKPGEEPPAGYYTYTKYSIPVTNPDGTAQTSIIDRFIVDNPTKADEIRQAFVNGGTMYLDAVFTIVENGKRLGSMDMDGNLTGETYTTLKGIQNARGWARPDLFKDYFNKPIPITEGQLTVEVPVYATYWLTTGQRLDPQGHPDLIETVYMKKGENKTVTVNALRFPGYKLVSSAFNYTGKGGVDDEQIVTGDGAATRNIPVKAEAKNYVYFYYQAITCPGDPSCPQLVDGDIIFTPNTSFDISGNRDGWVNEDIRVKIEVESSKKEVTMTDSESRGYKYKVKHRSCHRNSKGKRRCHTYYTTEHGSTSCRFEQKWTVNTLEVWGEGYTLSGSQVNIPRQIISDGGTITISQELKDITLHAKVDSWTKGSKRFICGGPPN</sequence>
<keyword evidence="3" id="KW-1185">Reference proteome</keyword>
<gene>
    <name evidence="2" type="ORF">SAMN02744037_01855</name>
</gene>
<evidence type="ECO:0000313" key="3">
    <source>
        <dbReference type="Proteomes" id="UP000242497"/>
    </source>
</evidence>
<keyword evidence="1" id="KW-1133">Transmembrane helix</keyword>
<name>A0A1M6QIF4_9FIRM</name>
<dbReference type="EMBL" id="FRAE01000043">
    <property type="protein sequence ID" value="SHK19958.1"/>
    <property type="molecule type" value="Genomic_DNA"/>
</dbReference>
<dbReference type="AlphaFoldDB" id="A0A1M6QIF4"/>
<reference evidence="3" key="1">
    <citation type="submission" date="2016-11" db="EMBL/GenBank/DDBJ databases">
        <authorList>
            <person name="Varghese N."/>
            <person name="Submissions S."/>
        </authorList>
    </citation>
    <scope>NUCLEOTIDE SEQUENCE [LARGE SCALE GENOMIC DNA]</scope>
    <source>
        <strain evidence="3">DSM 15518</strain>
    </source>
</reference>
<dbReference type="OrthoDB" id="2657408at2"/>
<keyword evidence="1" id="KW-0812">Transmembrane</keyword>
<evidence type="ECO:0000313" key="2">
    <source>
        <dbReference type="EMBL" id="SHK19958.1"/>
    </source>
</evidence>
<evidence type="ECO:0000256" key="1">
    <source>
        <dbReference type="SAM" id="Phobius"/>
    </source>
</evidence>
<dbReference type="Proteomes" id="UP000242497">
    <property type="component" value="Unassembled WGS sequence"/>
</dbReference>
<feature type="transmembrane region" description="Helical" evidence="1">
    <location>
        <begin position="9"/>
        <end position="26"/>
    </location>
</feature>